<feature type="chain" id="PRO_5030865370" evidence="1">
    <location>
        <begin position="31"/>
        <end position="452"/>
    </location>
</feature>
<proteinExistence type="predicted"/>
<keyword evidence="3" id="KW-1185">Reference proteome</keyword>
<gene>
    <name evidence="2" type="ORF">HD596_009711</name>
</gene>
<accession>A0A7W9GFP8</accession>
<comment type="caution">
    <text evidence="2">The sequence shown here is derived from an EMBL/GenBank/DDBJ whole genome shotgun (WGS) entry which is preliminary data.</text>
</comment>
<feature type="signal peptide" evidence="1">
    <location>
        <begin position="1"/>
        <end position="30"/>
    </location>
</feature>
<protein>
    <submittedName>
        <fullName evidence="2">Uncharacterized protein</fullName>
    </submittedName>
</protein>
<evidence type="ECO:0000313" key="3">
    <source>
        <dbReference type="Proteomes" id="UP000579153"/>
    </source>
</evidence>
<dbReference type="Proteomes" id="UP000579153">
    <property type="component" value="Unassembled WGS sequence"/>
</dbReference>
<reference evidence="2 3" key="1">
    <citation type="submission" date="2020-08" db="EMBL/GenBank/DDBJ databases">
        <title>Sequencing the genomes of 1000 actinobacteria strains.</title>
        <authorList>
            <person name="Klenk H.-P."/>
        </authorList>
    </citation>
    <scope>NUCLEOTIDE SEQUENCE [LARGE SCALE GENOMIC DNA]</scope>
    <source>
        <strain evidence="2 3">DSM 45507</strain>
    </source>
</reference>
<dbReference type="RefSeq" id="WP_185075979.1">
    <property type="nucleotide sequence ID" value="NZ_JACHMB010000001.1"/>
</dbReference>
<name>A0A7W9GFP8_9ACTN</name>
<evidence type="ECO:0000256" key="1">
    <source>
        <dbReference type="SAM" id="SignalP"/>
    </source>
</evidence>
<dbReference type="InterPro" id="IPR015943">
    <property type="entry name" value="WD40/YVTN_repeat-like_dom_sf"/>
</dbReference>
<sequence>MPVPGRTRRCAAGIAAALALIVGFPTSAQAAVGDLVFVRTIAQNVPGAVDIGPVNPLDWASAATLSGNGSTVYVVAGGDGGSGTAQPAISTFRRAANDTLSLTGCMGGLAGCRPTKVDGKEIPGRLYAASSVVTAGLHAYVSTPAAVVGFSTAANGDLVTDFCVWDPSCGSVAALPGLTPWATSQNALTATADGRDLYLYAAGGGKGAVYHLRRDGVTGRLAYSGCIGEAMPGCTSIGRTGVMTSSGDVVVSADGRSLYVVAQRPGSVTHFRRDLTTGSLAEAGCVGASGVGGCAIPVTDGLLGITQGAITQAGDSLYVSGPGGVTHLHRDTTTGNIAYWGCIGNAAGCRATGPQGQYVDVAVSADGTSVYGSVQGPAFAWGAVTHLRRSAQGDLTYAGCIGEGLPQLCRPIGLTGVMNHAGPVLAPASLQVVYSLGVHARGAISQFTRMTS</sequence>
<keyword evidence="1" id="KW-0732">Signal</keyword>
<organism evidence="2 3">
    <name type="scientific">Nonomuraea jabiensis</name>
    <dbReference type="NCBI Taxonomy" id="882448"/>
    <lineage>
        <taxon>Bacteria</taxon>
        <taxon>Bacillati</taxon>
        <taxon>Actinomycetota</taxon>
        <taxon>Actinomycetes</taxon>
        <taxon>Streptosporangiales</taxon>
        <taxon>Streptosporangiaceae</taxon>
        <taxon>Nonomuraea</taxon>
    </lineage>
</organism>
<dbReference type="AlphaFoldDB" id="A0A7W9GFP8"/>
<dbReference type="Gene3D" id="2.130.10.10">
    <property type="entry name" value="YVTN repeat-like/Quinoprotein amine dehydrogenase"/>
    <property type="match status" value="1"/>
</dbReference>
<evidence type="ECO:0000313" key="2">
    <source>
        <dbReference type="EMBL" id="MBB5782955.1"/>
    </source>
</evidence>
<dbReference type="EMBL" id="JACHMB010000001">
    <property type="protein sequence ID" value="MBB5782955.1"/>
    <property type="molecule type" value="Genomic_DNA"/>
</dbReference>
<dbReference type="SUPFAM" id="SSF75011">
    <property type="entry name" value="3-carboxy-cis,cis-mucoante lactonizing enzyme"/>
    <property type="match status" value="1"/>
</dbReference>